<dbReference type="GO" id="GO:0003700">
    <property type="term" value="F:DNA-binding transcription factor activity"/>
    <property type="evidence" value="ECO:0007669"/>
    <property type="project" value="InterPro"/>
</dbReference>
<evidence type="ECO:0000256" key="4">
    <source>
        <dbReference type="ARBA" id="ARBA00023163"/>
    </source>
</evidence>
<dbReference type="EMBL" id="JARAWP010000004">
    <property type="protein sequence ID" value="MDX3018011.1"/>
    <property type="molecule type" value="Genomic_DNA"/>
</dbReference>
<dbReference type="GO" id="GO:0003677">
    <property type="term" value="F:DNA binding"/>
    <property type="evidence" value="ECO:0007669"/>
    <property type="project" value="UniProtKB-KW"/>
</dbReference>
<keyword evidence="4" id="KW-0804">Transcription</keyword>
<keyword evidence="8" id="KW-1185">Reference proteome</keyword>
<dbReference type="InterPro" id="IPR050389">
    <property type="entry name" value="LysR-type_TF"/>
</dbReference>
<name>A0AAP6BC19_9ACTN</name>
<dbReference type="PANTHER" id="PTHR30118:SF15">
    <property type="entry name" value="TRANSCRIPTIONAL REGULATORY PROTEIN"/>
    <property type="match status" value="1"/>
</dbReference>
<sequence length="305" mass="33515">MGLDLNLLVPLEALLQERSVSRAARRLGLSQPTVSAALARLRRHFGDELLTRMGNAYELTPLGESLAEHAVQALGSADRVFQARSVFEPARARREFSLVVTDIQLATFGRTLAALVRDAAPEVRLRFQHATSHLVRNAQEHLRVVDGMLLPPGVLTNVPAIDLYEDRWACVVSVDTVTPTPPAPEELAARPWVVPYPFLATGFPAWRQLFAHGTEPRVELTIESFLTMPYLIAGTDRVGVAPERAARLFPADSGTAVVDWPSHTGTLVESLWWHPAHARDPAHIWFRRTAAEAGRLVAAGMARSA</sequence>
<dbReference type="InterPro" id="IPR005119">
    <property type="entry name" value="LysR_subst-bd"/>
</dbReference>
<dbReference type="Proteomes" id="UP001282288">
    <property type="component" value="Unassembled WGS sequence"/>
</dbReference>
<dbReference type="Gene3D" id="3.40.190.10">
    <property type="entry name" value="Periplasmic binding protein-like II"/>
    <property type="match status" value="2"/>
</dbReference>
<dbReference type="PROSITE" id="PS50931">
    <property type="entry name" value="HTH_LYSR"/>
    <property type="match status" value="1"/>
</dbReference>
<reference evidence="6 8" key="1">
    <citation type="journal article" date="2023" name="Microb. Genom.">
        <title>Mesoterricola silvestris gen. nov., sp. nov., Mesoterricola sediminis sp. nov., Geothrix oryzae sp. nov., Geothrix edaphica sp. nov., Geothrix rubra sp. nov., and Geothrix limicola sp. nov., six novel members of Acidobacteriota isolated from soils.</title>
        <authorList>
            <person name="Weisberg A.J."/>
            <person name="Pearce E."/>
            <person name="Kramer C.G."/>
            <person name="Chang J.H."/>
            <person name="Clarke C.R."/>
        </authorList>
    </citation>
    <scope>NUCLEOTIDE SEQUENCE</scope>
    <source>
        <strain evidence="7 8">NB05-1H</strain>
        <strain evidence="6">NRRL_B-16521</strain>
    </source>
</reference>
<evidence type="ECO:0000256" key="1">
    <source>
        <dbReference type="ARBA" id="ARBA00009437"/>
    </source>
</evidence>
<evidence type="ECO:0000313" key="6">
    <source>
        <dbReference type="EMBL" id="MDX2961992.1"/>
    </source>
</evidence>
<dbReference type="PANTHER" id="PTHR30118">
    <property type="entry name" value="HTH-TYPE TRANSCRIPTIONAL REGULATOR LEUO-RELATED"/>
    <property type="match status" value="1"/>
</dbReference>
<dbReference type="AlphaFoldDB" id="A0AAP6BC19"/>
<keyword evidence="2" id="KW-0805">Transcription regulation</keyword>
<dbReference type="Pfam" id="PF03466">
    <property type="entry name" value="LysR_substrate"/>
    <property type="match status" value="1"/>
</dbReference>
<dbReference type="Gene3D" id="1.10.10.10">
    <property type="entry name" value="Winged helix-like DNA-binding domain superfamily/Winged helix DNA-binding domain"/>
    <property type="match status" value="1"/>
</dbReference>
<evidence type="ECO:0000256" key="2">
    <source>
        <dbReference type="ARBA" id="ARBA00023015"/>
    </source>
</evidence>
<evidence type="ECO:0000313" key="8">
    <source>
        <dbReference type="Proteomes" id="UP001272987"/>
    </source>
</evidence>
<dbReference type="InterPro" id="IPR036388">
    <property type="entry name" value="WH-like_DNA-bd_sf"/>
</dbReference>
<dbReference type="PRINTS" id="PR00039">
    <property type="entry name" value="HTHLYSR"/>
</dbReference>
<dbReference type="InterPro" id="IPR000847">
    <property type="entry name" value="LysR_HTH_N"/>
</dbReference>
<protein>
    <submittedName>
        <fullName evidence="6">LysR family transcriptional regulator</fullName>
    </submittedName>
</protein>
<accession>A0AAP6BC19</accession>
<proteinExistence type="inferred from homology"/>
<comment type="caution">
    <text evidence="6">The sequence shown here is derived from an EMBL/GenBank/DDBJ whole genome shotgun (WGS) entry which is preliminary data.</text>
</comment>
<evidence type="ECO:0000256" key="3">
    <source>
        <dbReference type="ARBA" id="ARBA00023125"/>
    </source>
</evidence>
<keyword evidence="3" id="KW-0238">DNA-binding</keyword>
<dbReference type="SUPFAM" id="SSF53850">
    <property type="entry name" value="Periplasmic binding protein-like II"/>
    <property type="match status" value="1"/>
</dbReference>
<dbReference type="Proteomes" id="UP001272987">
    <property type="component" value="Unassembled WGS sequence"/>
</dbReference>
<dbReference type="RefSeq" id="WP_010356423.1">
    <property type="nucleotide sequence ID" value="NZ_CP122369.1"/>
</dbReference>
<dbReference type="Pfam" id="PF00126">
    <property type="entry name" value="HTH_1"/>
    <property type="match status" value="1"/>
</dbReference>
<comment type="similarity">
    <text evidence="1">Belongs to the LysR transcriptional regulatory family.</text>
</comment>
<evidence type="ECO:0000313" key="9">
    <source>
        <dbReference type="Proteomes" id="UP001282288"/>
    </source>
</evidence>
<gene>
    <name evidence="6" type="ORF">PV399_20090</name>
    <name evidence="7" type="ORF">PV666_08965</name>
</gene>
<dbReference type="EMBL" id="JARAWC010000014">
    <property type="protein sequence ID" value="MDX2961992.1"/>
    <property type="molecule type" value="Genomic_DNA"/>
</dbReference>
<feature type="domain" description="HTH lysR-type" evidence="5">
    <location>
        <begin position="3"/>
        <end position="60"/>
    </location>
</feature>
<dbReference type="InterPro" id="IPR036390">
    <property type="entry name" value="WH_DNA-bd_sf"/>
</dbReference>
<evidence type="ECO:0000259" key="5">
    <source>
        <dbReference type="PROSITE" id="PS50931"/>
    </source>
</evidence>
<evidence type="ECO:0000313" key="7">
    <source>
        <dbReference type="EMBL" id="MDX3018011.1"/>
    </source>
</evidence>
<dbReference type="GeneID" id="69812031"/>
<dbReference type="SUPFAM" id="SSF46785">
    <property type="entry name" value="Winged helix' DNA-binding domain"/>
    <property type="match status" value="1"/>
</dbReference>
<organism evidence="6 9">
    <name type="scientific">Streptomyces acidiscabies</name>
    <dbReference type="NCBI Taxonomy" id="42234"/>
    <lineage>
        <taxon>Bacteria</taxon>
        <taxon>Bacillati</taxon>
        <taxon>Actinomycetota</taxon>
        <taxon>Actinomycetes</taxon>
        <taxon>Kitasatosporales</taxon>
        <taxon>Streptomycetaceae</taxon>
        <taxon>Streptomyces</taxon>
    </lineage>
</organism>